<organism evidence="7 8">
    <name type="scientific">Reticulomyxa filosa</name>
    <dbReference type="NCBI Taxonomy" id="46433"/>
    <lineage>
        <taxon>Eukaryota</taxon>
        <taxon>Sar</taxon>
        <taxon>Rhizaria</taxon>
        <taxon>Retaria</taxon>
        <taxon>Foraminifera</taxon>
        <taxon>Monothalamids</taxon>
        <taxon>Reticulomyxidae</taxon>
        <taxon>Reticulomyxa</taxon>
    </lineage>
</organism>
<dbReference type="OMA" id="QTSHNTE"/>
<comment type="caution">
    <text evidence="7">The sequence shown here is derived from an EMBL/GenBank/DDBJ whole genome shotgun (WGS) entry which is preliminary data.</text>
</comment>
<dbReference type="OrthoDB" id="3176171at2759"/>
<feature type="non-terminal residue" evidence="7">
    <location>
        <position position="141"/>
    </location>
</feature>
<keyword evidence="5" id="KW-0547">Nucleotide-binding</keyword>
<gene>
    <name evidence="7" type="ORF">RFI_12762</name>
</gene>
<keyword evidence="3 5" id="KW-0505">Motor protein</keyword>
<name>X6NGD7_RETFI</name>
<evidence type="ECO:0000256" key="3">
    <source>
        <dbReference type="ARBA" id="ARBA00023175"/>
    </source>
</evidence>
<comment type="similarity">
    <text evidence="5">Belongs to the TRAFAC class myosin-kinesin ATPase superfamily. Kinesin family.</text>
</comment>
<feature type="binding site" evidence="5">
    <location>
        <begin position="41"/>
        <end position="48"/>
    </location>
    <ligand>
        <name>ATP</name>
        <dbReference type="ChEBI" id="CHEBI:30616"/>
    </ligand>
</feature>
<dbReference type="GO" id="GO:0005524">
    <property type="term" value="F:ATP binding"/>
    <property type="evidence" value="ECO:0007669"/>
    <property type="project" value="UniProtKB-UniRule"/>
</dbReference>
<evidence type="ECO:0000256" key="5">
    <source>
        <dbReference type="PROSITE-ProRule" id="PRU00283"/>
    </source>
</evidence>
<dbReference type="InterPro" id="IPR036961">
    <property type="entry name" value="Kinesin_motor_dom_sf"/>
</dbReference>
<dbReference type="InterPro" id="IPR001752">
    <property type="entry name" value="Kinesin_motor_dom"/>
</dbReference>
<evidence type="ECO:0000259" key="6">
    <source>
        <dbReference type="PROSITE" id="PS50067"/>
    </source>
</evidence>
<keyword evidence="5" id="KW-0067">ATP-binding</keyword>
<dbReference type="PROSITE" id="PS50067">
    <property type="entry name" value="KINESIN_MOTOR_2"/>
    <property type="match status" value="1"/>
</dbReference>
<dbReference type="EMBL" id="ASPP01009240">
    <property type="protein sequence ID" value="ETO24397.1"/>
    <property type="molecule type" value="Genomic_DNA"/>
</dbReference>
<dbReference type="GO" id="GO:0090307">
    <property type="term" value="P:mitotic spindle assembly"/>
    <property type="evidence" value="ECO:0007669"/>
    <property type="project" value="TreeGrafter"/>
</dbReference>
<evidence type="ECO:0000313" key="7">
    <source>
        <dbReference type="EMBL" id="ETO24397.1"/>
    </source>
</evidence>
<dbReference type="InterPro" id="IPR047149">
    <property type="entry name" value="KIF11-like"/>
</dbReference>
<dbReference type="Gene3D" id="3.40.850.10">
    <property type="entry name" value="Kinesin motor domain"/>
    <property type="match status" value="1"/>
</dbReference>
<feature type="domain" description="Kinesin motor" evidence="6">
    <location>
        <begin position="1"/>
        <end position="141"/>
    </location>
</feature>
<dbReference type="PANTHER" id="PTHR47970">
    <property type="entry name" value="KINESIN-LIKE PROTEIN KIF11"/>
    <property type="match status" value="1"/>
</dbReference>
<keyword evidence="2" id="KW-0963">Cytoplasm</keyword>
<dbReference type="Proteomes" id="UP000023152">
    <property type="component" value="Unassembled WGS sequence"/>
</dbReference>
<reference evidence="7 8" key="1">
    <citation type="journal article" date="2013" name="Curr. Biol.">
        <title>The Genome of the Foraminiferan Reticulomyxa filosa.</title>
        <authorList>
            <person name="Glockner G."/>
            <person name="Hulsmann N."/>
            <person name="Schleicher M."/>
            <person name="Noegel A.A."/>
            <person name="Eichinger L."/>
            <person name="Gallinger C."/>
            <person name="Pawlowski J."/>
            <person name="Sierra R."/>
            <person name="Euteneuer U."/>
            <person name="Pillet L."/>
            <person name="Moustafa A."/>
            <person name="Platzer M."/>
            <person name="Groth M."/>
            <person name="Szafranski K."/>
            <person name="Schliwa M."/>
        </authorList>
    </citation>
    <scope>NUCLEOTIDE SEQUENCE [LARGE SCALE GENOMIC DNA]</scope>
</reference>
<evidence type="ECO:0000256" key="1">
    <source>
        <dbReference type="ARBA" id="ARBA00004245"/>
    </source>
</evidence>
<dbReference type="GO" id="GO:0008017">
    <property type="term" value="F:microtubule binding"/>
    <property type="evidence" value="ECO:0007669"/>
    <property type="project" value="InterPro"/>
</dbReference>
<comment type="subcellular location">
    <subcellularLocation>
        <location evidence="1">Cytoplasm</location>
        <location evidence="1">Cytoskeleton</location>
    </subcellularLocation>
</comment>
<dbReference type="GO" id="GO:0005876">
    <property type="term" value="C:spindle microtubule"/>
    <property type="evidence" value="ECO:0007669"/>
    <property type="project" value="TreeGrafter"/>
</dbReference>
<evidence type="ECO:0000256" key="2">
    <source>
        <dbReference type="ARBA" id="ARBA00022490"/>
    </source>
</evidence>
<dbReference type="GO" id="GO:0051231">
    <property type="term" value="P:spindle elongation"/>
    <property type="evidence" value="ECO:0007669"/>
    <property type="project" value="TreeGrafter"/>
</dbReference>
<dbReference type="Pfam" id="PF00225">
    <property type="entry name" value="Kinesin"/>
    <property type="match status" value="1"/>
</dbReference>
<accession>X6NGD7</accession>
<evidence type="ECO:0000313" key="8">
    <source>
        <dbReference type="Proteomes" id="UP000023152"/>
    </source>
</evidence>
<dbReference type="PANTHER" id="PTHR47970:SF12">
    <property type="entry name" value="KINESIN FAMILY MEMBER 11"/>
    <property type="match status" value="1"/>
</dbReference>
<protein>
    <submittedName>
        <fullName evidence="7">Kinesin heavy chain</fullName>
    </submittedName>
</protein>
<keyword evidence="8" id="KW-1185">Reference proteome</keyword>
<keyword evidence="4" id="KW-0206">Cytoskeleton</keyword>
<dbReference type="SMART" id="SM00129">
    <property type="entry name" value="KISc"/>
    <property type="match status" value="1"/>
</dbReference>
<dbReference type="GO" id="GO:0008574">
    <property type="term" value="F:plus-end-directed microtubule motor activity"/>
    <property type="evidence" value="ECO:0007669"/>
    <property type="project" value="TreeGrafter"/>
</dbReference>
<evidence type="ECO:0000256" key="4">
    <source>
        <dbReference type="ARBA" id="ARBA00023212"/>
    </source>
</evidence>
<dbReference type="SUPFAM" id="SSF52540">
    <property type="entry name" value="P-loop containing nucleoside triphosphate hydrolases"/>
    <property type="match status" value="1"/>
</dbReference>
<dbReference type="AlphaFoldDB" id="X6NGD7"/>
<sequence length="141" mass="15954">MFDFDYVFDSDSHQQTVFECAALPLVDAVLGGYNCTLFAYGQTGSGKTYTMEGDVTNEVHSGLIPRMVRTLFSRILDDDSAQNGNREYTVRVSFVEIYNERLRDLLNPTDEDLRIRDSETNHHSGVFIEGAHCPYVSDPDE</sequence>
<dbReference type="InterPro" id="IPR027417">
    <property type="entry name" value="P-loop_NTPase"/>
</dbReference>
<dbReference type="GO" id="GO:0072686">
    <property type="term" value="C:mitotic spindle"/>
    <property type="evidence" value="ECO:0007669"/>
    <property type="project" value="TreeGrafter"/>
</dbReference>
<dbReference type="GO" id="GO:0007018">
    <property type="term" value="P:microtubule-based movement"/>
    <property type="evidence" value="ECO:0007669"/>
    <property type="project" value="InterPro"/>
</dbReference>
<proteinExistence type="inferred from homology"/>